<proteinExistence type="predicted"/>
<dbReference type="OrthoDB" id="9151019at2"/>
<gene>
    <name evidence="2" type="ORF">Ga0061069_105165</name>
</gene>
<keyword evidence="3" id="KW-1185">Reference proteome</keyword>
<dbReference type="Proteomes" id="UP000183649">
    <property type="component" value="Unassembled WGS sequence"/>
</dbReference>
<evidence type="ECO:0000256" key="1">
    <source>
        <dbReference type="SAM" id="SignalP"/>
    </source>
</evidence>
<dbReference type="AlphaFoldDB" id="A0A0K6I220"/>
<name>A0A0K6I220_9BURK</name>
<evidence type="ECO:0000313" key="2">
    <source>
        <dbReference type="EMBL" id="CUA97194.1"/>
    </source>
</evidence>
<organism evidence="2 3">
    <name type="scientific">Thiomonas bhubaneswarensis</name>
    <dbReference type="NCBI Taxonomy" id="339866"/>
    <lineage>
        <taxon>Bacteria</taxon>
        <taxon>Pseudomonadati</taxon>
        <taxon>Pseudomonadota</taxon>
        <taxon>Betaproteobacteria</taxon>
        <taxon>Burkholderiales</taxon>
        <taxon>Thiomonas</taxon>
    </lineage>
</organism>
<feature type="signal peptide" evidence="1">
    <location>
        <begin position="1"/>
        <end position="38"/>
    </location>
</feature>
<reference evidence="3" key="1">
    <citation type="submission" date="2015-08" db="EMBL/GenBank/DDBJ databases">
        <authorList>
            <person name="Varghese N."/>
        </authorList>
    </citation>
    <scope>NUCLEOTIDE SEQUENCE [LARGE SCALE GENOMIC DNA]</scope>
    <source>
        <strain evidence="3">DSM 18181</strain>
    </source>
</reference>
<dbReference type="RefSeq" id="WP_141655760.1">
    <property type="nucleotide sequence ID" value="NZ_CYHF01000005.1"/>
</dbReference>
<feature type="chain" id="PRO_5005504587" description="ABC-type phosphate/phosphonate transport system, periplasmic component" evidence="1">
    <location>
        <begin position="39"/>
        <end position="319"/>
    </location>
</feature>
<evidence type="ECO:0000313" key="3">
    <source>
        <dbReference type="Proteomes" id="UP000183649"/>
    </source>
</evidence>
<sequence length="319" mass="33817">MLDFIGRRAKRPWHPSGMVAGLCVWVLVSSMLSVTAHAAAAKSATATAQPKALLGLNFGLAVANQQEQYVAAQALSTLLGDAVHRNTIWETGFNLGKSHAVNGTGTPPYRYAFIKPPNLTAALLAAGWHLVAVARDTIDFGTDLIAASCPGQPGKVLLGGDSLSILDMGTRPAQTCVTPDQVWQSSSAVMLAPKAGSLVDLVAQKIWREHGAPPRYIARVQTQNAVLGLMRDMHVAAVGVVTPVVAKAWAKQGGIVLAHRPMPFWALVAAPDVPTQEIADARRALMSPPAASVNQALHIPGWIDGDPKQYADFLKWLKG</sequence>
<accession>A0A0K6I220</accession>
<evidence type="ECO:0008006" key="4">
    <source>
        <dbReference type="Google" id="ProtNLM"/>
    </source>
</evidence>
<keyword evidence="1" id="KW-0732">Signal</keyword>
<protein>
    <recommendedName>
        <fullName evidence="4">ABC-type phosphate/phosphonate transport system, periplasmic component</fullName>
    </recommendedName>
</protein>
<dbReference type="EMBL" id="CYHF01000005">
    <property type="protein sequence ID" value="CUA97194.1"/>
    <property type="molecule type" value="Genomic_DNA"/>
</dbReference>